<comment type="pathway">
    <text evidence="2">Glycan metabolism; osmoregulated periplasmic glucan (OPG) biosynthesis.</text>
</comment>
<keyword evidence="7" id="KW-0328">Glycosyltransferase</keyword>
<evidence type="ECO:0000256" key="8">
    <source>
        <dbReference type="ARBA" id="ARBA00022679"/>
    </source>
</evidence>
<dbReference type="Gene3D" id="3.90.550.10">
    <property type="entry name" value="Spore Coat Polysaccharide Biosynthesis Protein SpsA, Chain A"/>
    <property type="match status" value="1"/>
</dbReference>
<dbReference type="GO" id="GO:0016758">
    <property type="term" value="F:hexosyltransferase activity"/>
    <property type="evidence" value="ECO:0007669"/>
    <property type="project" value="TreeGrafter"/>
</dbReference>
<gene>
    <name evidence="14" type="ORF">SAMN02745223_00109</name>
</gene>
<organism evidence="14 15">
    <name type="scientific">Devosia limi DSM 17137</name>
    <dbReference type="NCBI Taxonomy" id="1121477"/>
    <lineage>
        <taxon>Bacteria</taxon>
        <taxon>Pseudomonadati</taxon>
        <taxon>Pseudomonadota</taxon>
        <taxon>Alphaproteobacteria</taxon>
        <taxon>Hyphomicrobiales</taxon>
        <taxon>Devosiaceae</taxon>
        <taxon>Devosia</taxon>
    </lineage>
</organism>
<keyword evidence="11 12" id="KW-0472">Membrane</keyword>
<feature type="transmembrane region" description="Helical" evidence="12">
    <location>
        <begin position="368"/>
        <end position="390"/>
    </location>
</feature>
<feature type="transmembrane region" description="Helical" evidence="12">
    <location>
        <begin position="533"/>
        <end position="555"/>
    </location>
</feature>
<evidence type="ECO:0000256" key="12">
    <source>
        <dbReference type="SAM" id="Phobius"/>
    </source>
</evidence>
<evidence type="ECO:0000256" key="10">
    <source>
        <dbReference type="ARBA" id="ARBA00022989"/>
    </source>
</evidence>
<protein>
    <recommendedName>
        <fullName evidence="4">Glucans biosynthesis glucosyltransferase H</fullName>
    </recommendedName>
</protein>
<evidence type="ECO:0000256" key="2">
    <source>
        <dbReference type="ARBA" id="ARBA00005001"/>
    </source>
</evidence>
<reference evidence="14 15" key="1">
    <citation type="submission" date="2016-11" db="EMBL/GenBank/DDBJ databases">
        <authorList>
            <person name="Jaros S."/>
            <person name="Januszkiewicz K."/>
            <person name="Wedrychowicz H."/>
        </authorList>
    </citation>
    <scope>NUCLEOTIDE SEQUENCE [LARGE SCALE GENOMIC DNA]</scope>
    <source>
        <strain evidence="14 15">DSM 17137</strain>
    </source>
</reference>
<feature type="transmembrane region" description="Helical" evidence="12">
    <location>
        <begin position="443"/>
        <end position="465"/>
    </location>
</feature>
<evidence type="ECO:0000256" key="3">
    <source>
        <dbReference type="ARBA" id="ARBA00009337"/>
    </source>
</evidence>
<evidence type="ECO:0000313" key="14">
    <source>
        <dbReference type="EMBL" id="SHE34020.1"/>
    </source>
</evidence>
<dbReference type="RefSeq" id="WP_201777433.1">
    <property type="nucleotide sequence ID" value="NZ_FQVC01000001.1"/>
</dbReference>
<comment type="subcellular location">
    <subcellularLocation>
        <location evidence="1">Cell inner membrane</location>
        <topology evidence="1">Multi-pass membrane protein</topology>
    </subcellularLocation>
</comment>
<dbReference type="NCBIfam" id="NF003958">
    <property type="entry name" value="PRK05454.2-1"/>
    <property type="match status" value="1"/>
</dbReference>
<feature type="domain" description="Glycosyltransferase 2-like" evidence="13">
    <location>
        <begin position="193"/>
        <end position="391"/>
    </location>
</feature>
<comment type="similarity">
    <text evidence="3">Belongs to the glycosyltransferase 2 family. OpgH subfamily.</text>
</comment>
<accession>A0A1M4SP68</accession>
<dbReference type="Proteomes" id="UP000184533">
    <property type="component" value="Unassembled WGS sequence"/>
</dbReference>
<dbReference type="PANTHER" id="PTHR43867">
    <property type="entry name" value="CELLULOSE SYNTHASE CATALYTIC SUBUNIT A [UDP-FORMING]"/>
    <property type="match status" value="1"/>
</dbReference>
<dbReference type="Pfam" id="PF13632">
    <property type="entry name" value="Glyco_trans_2_3"/>
    <property type="match status" value="1"/>
</dbReference>
<keyword evidence="6" id="KW-0997">Cell inner membrane</keyword>
<proteinExistence type="inferred from homology"/>
<dbReference type="InterPro" id="IPR001173">
    <property type="entry name" value="Glyco_trans_2-like"/>
</dbReference>
<keyword evidence="9 12" id="KW-0812">Transmembrane</keyword>
<dbReference type="NCBIfam" id="NF003962">
    <property type="entry name" value="PRK05454.2-5"/>
    <property type="match status" value="1"/>
</dbReference>
<evidence type="ECO:0000256" key="6">
    <source>
        <dbReference type="ARBA" id="ARBA00022519"/>
    </source>
</evidence>
<sequence length="596" mass="63947">MPLMPNAGTSSAVRPILLRGAALAVTVGLSLLGGYLFVRFTGIGGLTALDLVRTGLVVVSGFWLLWGAVAALIGVVTPSAGQPAAARDKPIGLTAILVPIYNEDPVPTFSRIAAMNRSLCALGLEDRFHIAVLSDTTAMDVAAQEAVWFQRLIAEPGGEGRIFYRRRALNIGKKAGNVEDFISRSGGAYDYALILDADSLMEGATIAEMARRMDADPELGLLQTVPRIINARTLFGRCMQFSSNYLSPSFARGAATMQGHEGPYWGHNAILRVGAFAASCGLPVLTGKPPYGGHILSHDYVEAALLARAGWKVNVDPALEGSYEEGPENLIEYAKRDRRWCQGNMQHRRLVRAPGLRWWSRFTFVQGIMAYFAAPLWLALLFASILAAILPDQSPILVGFEDPNISIWTLGVAVLTVLILPKLLIFVRGMFDGHNRASGGNAVALASIIGEIVFSTIVAPAMLLLQSRAVAQVLLGLDGGWPATSRSQGYVTLREAFAATWWIVAFGLLALGITAALAPAILIWVAPTMLPAVLAPVLITASSCIWRGLQGWVFVTPAELHPSPVLVEYRAIMERWSRAERAGAMIDIGSANNVAA</sequence>
<evidence type="ECO:0000259" key="13">
    <source>
        <dbReference type="Pfam" id="PF13632"/>
    </source>
</evidence>
<dbReference type="AlphaFoldDB" id="A0A1M4SP68"/>
<dbReference type="GO" id="GO:0005886">
    <property type="term" value="C:plasma membrane"/>
    <property type="evidence" value="ECO:0007669"/>
    <property type="project" value="UniProtKB-SubCell"/>
</dbReference>
<keyword evidence="8 14" id="KW-0808">Transferase</keyword>
<dbReference type="PANTHER" id="PTHR43867:SF5">
    <property type="entry name" value="GLUCANS BIOSYNTHESIS GLUCOSYLTRANSFERASE H"/>
    <property type="match status" value="1"/>
</dbReference>
<feature type="transmembrane region" description="Helical" evidence="12">
    <location>
        <begin position="16"/>
        <end position="37"/>
    </location>
</feature>
<name>A0A1M4SP68_9HYPH</name>
<keyword evidence="10 12" id="KW-1133">Transmembrane helix</keyword>
<feature type="transmembrane region" description="Helical" evidence="12">
    <location>
        <begin position="57"/>
        <end position="77"/>
    </location>
</feature>
<evidence type="ECO:0000256" key="4">
    <source>
        <dbReference type="ARBA" id="ARBA00020585"/>
    </source>
</evidence>
<evidence type="ECO:0000256" key="1">
    <source>
        <dbReference type="ARBA" id="ARBA00004429"/>
    </source>
</evidence>
<feature type="transmembrane region" description="Helical" evidence="12">
    <location>
        <begin position="501"/>
        <end position="526"/>
    </location>
</feature>
<dbReference type="EMBL" id="FQVC01000001">
    <property type="protein sequence ID" value="SHE34020.1"/>
    <property type="molecule type" value="Genomic_DNA"/>
</dbReference>
<evidence type="ECO:0000256" key="7">
    <source>
        <dbReference type="ARBA" id="ARBA00022676"/>
    </source>
</evidence>
<dbReference type="InterPro" id="IPR029044">
    <property type="entry name" value="Nucleotide-diphossugar_trans"/>
</dbReference>
<feature type="transmembrane region" description="Helical" evidence="12">
    <location>
        <begin position="405"/>
        <end position="431"/>
    </location>
</feature>
<evidence type="ECO:0000313" key="15">
    <source>
        <dbReference type="Proteomes" id="UP000184533"/>
    </source>
</evidence>
<dbReference type="CDD" id="cd04191">
    <property type="entry name" value="Glucan_BSP_MdoH"/>
    <property type="match status" value="1"/>
</dbReference>
<keyword evidence="5" id="KW-1003">Cell membrane</keyword>
<dbReference type="InterPro" id="IPR050321">
    <property type="entry name" value="Glycosyltr_2/OpgH_subfam"/>
</dbReference>
<evidence type="ECO:0000256" key="5">
    <source>
        <dbReference type="ARBA" id="ARBA00022475"/>
    </source>
</evidence>
<dbReference type="NCBIfam" id="NF003959">
    <property type="entry name" value="PRK05454.2-2"/>
    <property type="match status" value="1"/>
</dbReference>
<evidence type="ECO:0000256" key="11">
    <source>
        <dbReference type="ARBA" id="ARBA00023136"/>
    </source>
</evidence>
<dbReference type="SUPFAM" id="SSF53448">
    <property type="entry name" value="Nucleotide-diphospho-sugar transferases"/>
    <property type="match status" value="1"/>
</dbReference>
<evidence type="ECO:0000256" key="9">
    <source>
        <dbReference type="ARBA" id="ARBA00022692"/>
    </source>
</evidence>